<dbReference type="SMART" id="SM00537">
    <property type="entry name" value="DCX"/>
    <property type="match status" value="2"/>
</dbReference>
<feature type="region of interest" description="Disordered" evidence="2">
    <location>
        <begin position="205"/>
        <end position="301"/>
    </location>
</feature>
<feature type="domain" description="Doublecortin" evidence="3">
    <location>
        <begin position="12"/>
        <end position="89"/>
    </location>
</feature>
<evidence type="ECO:0000256" key="1">
    <source>
        <dbReference type="ARBA" id="ARBA00022737"/>
    </source>
</evidence>
<keyword evidence="1" id="KW-0677">Repeat</keyword>
<proteinExistence type="predicted"/>
<dbReference type="Ensembl" id="ENSAPLT00000002038.2">
    <property type="protein sequence ID" value="ENSAPLP00000001464.2"/>
    <property type="gene ID" value="ENSAPLG00000002043.2"/>
</dbReference>
<evidence type="ECO:0000313" key="5">
    <source>
        <dbReference type="Proteomes" id="UP000016666"/>
    </source>
</evidence>
<dbReference type="STRING" id="8840.ENSAPLP00000001464"/>
<accession>U3I2J4</accession>
<keyword evidence="5" id="KW-1185">Reference proteome</keyword>
<dbReference type="GeneTree" id="ENSGT00940000161946"/>
<dbReference type="PROSITE" id="PS50309">
    <property type="entry name" value="DC"/>
    <property type="match status" value="2"/>
</dbReference>
<dbReference type="InterPro" id="IPR036572">
    <property type="entry name" value="Doublecortin_dom_sf"/>
</dbReference>
<dbReference type="PANTHER" id="PTHR23004">
    <property type="entry name" value="DOUBLECORTIN DOMAIN CONTAINING 2"/>
    <property type="match status" value="1"/>
</dbReference>
<dbReference type="PANTHER" id="PTHR23004:SF10">
    <property type="entry name" value="DOUBLECORTIN DOMAIN-CONTAINING PROTEIN 2B"/>
    <property type="match status" value="1"/>
</dbReference>
<reference evidence="4" key="2">
    <citation type="submission" date="2025-08" db="UniProtKB">
        <authorList>
            <consortium name="Ensembl"/>
        </authorList>
    </citation>
    <scope>IDENTIFICATION</scope>
</reference>
<protein>
    <submittedName>
        <fullName evidence="4">Doublecortin domain containing 2B</fullName>
    </submittedName>
</protein>
<dbReference type="Gene3D" id="3.10.20.230">
    <property type="entry name" value="Doublecortin domain"/>
    <property type="match status" value="2"/>
</dbReference>
<evidence type="ECO:0000259" key="3">
    <source>
        <dbReference type="PROSITE" id="PS50309"/>
    </source>
</evidence>
<feature type="domain" description="Doublecortin" evidence="3">
    <location>
        <begin position="114"/>
        <end position="192"/>
    </location>
</feature>
<dbReference type="FunFam" id="3.10.20.230:FF:000004">
    <property type="entry name" value="Doublecortin domain containing 2"/>
    <property type="match status" value="1"/>
</dbReference>
<reference evidence="4 5" key="1">
    <citation type="submission" date="2017-10" db="EMBL/GenBank/DDBJ databases">
        <title>A new Pekin duck reference genome.</title>
        <authorList>
            <person name="Hou Z.-C."/>
            <person name="Zhou Z.-K."/>
            <person name="Zhu F."/>
            <person name="Hou S.-S."/>
        </authorList>
    </citation>
    <scope>NUCLEOTIDE SEQUENCE [LARGE SCALE GENOMIC DNA]</scope>
</reference>
<dbReference type="Pfam" id="PF03607">
    <property type="entry name" value="DCX"/>
    <property type="match status" value="2"/>
</dbReference>
<evidence type="ECO:0000313" key="4">
    <source>
        <dbReference type="Ensembl" id="ENSAPLP00000001464.2"/>
    </source>
</evidence>
<organism evidence="4 5">
    <name type="scientific">Anas platyrhynchos platyrhynchos</name>
    <name type="common">Northern mallard</name>
    <dbReference type="NCBI Taxonomy" id="8840"/>
    <lineage>
        <taxon>Eukaryota</taxon>
        <taxon>Metazoa</taxon>
        <taxon>Chordata</taxon>
        <taxon>Craniata</taxon>
        <taxon>Vertebrata</taxon>
        <taxon>Euteleostomi</taxon>
        <taxon>Archelosauria</taxon>
        <taxon>Archosauria</taxon>
        <taxon>Dinosauria</taxon>
        <taxon>Saurischia</taxon>
        <taxon>Theropoda</taxon>
        <taxon>Coelurosauria</taxon>
        <taxon>Aves</taxon>
        <taxon>Neognathae</taxon>
        <taxon>Galloanserae</taxon>
        <taxon>Anseriformes</taxon>
        <taxon>Anatidae</taxon>
        <taxon>Anatinae</taxon>
        <taxon>Anas</taxon>
    </lineage>
</organism>
<dbReference type="SUPFAM" id="SSF89837">
    <property type="entry name" value="Doublecortin (DC)"/>
    <property type="match status" value="2"/>
</dbReference>
<dbReference type="AlphaFoldDB" id="U3I2J4"/>
<dbReference type="FunFam" id="3.10.20.230:FF:000011">
    <property type="entry name" value="Doublecortin domain containing 2B"/>
    <property type="match status" value="1"/>
</dbReference>
<evidence type="ECO:0000256" key="2">
    <source>
        <dbReference type="SAM" id="MobiDB-lite"/>
    </source>
</evidence>
<dbReference type="Proteomes" id="UP000016666">
    <property type="component" value="Chromosome 24"/>
</dbReference>
<sequence>LAGGLTLAPPAKKVMVYRNGDPFFHGKKFVVNQRRFLTFEVFLKEVTRSIQAPLAVRNLYTPRHGHRIAELGDLQDGQQYVAAGFEKFKSECCVHGSCRNSGSWHALGCFCCSVFRNGDLLSPPFQLLFSQSAPLQWDTLLAVLTAKADLRSGAVNRLCRLDGTQVLGKEELVNGGYYVAVGAEEYKKLPYFELLVPQDSTHRTPWYVGSSPPPHGACPNPGRPRATPQGEPRAGPAAPSPAHGRVPSGKAPKPQIHDRDPPHSLPVPLSRRHPRSLRPHPGSAPAVAMATAPEVPPAARPPTRKWWPRGLFVCLSLGLSSAAAMVGAGRGP</sequence>
<dbReference type="InterPro" id="IPR003533">
    <property type="entry name" value="Doublecortin_dom"/>
</dbReference>
<dbReference type="GO" id="GO:0005815">
    <property type="term" value="C:microtubule organizing center"/>
    <property type="evidence" value="ECO:0007669"/>
    <property type="project" value="TreeGrafter"/>
</dbReference>
<name>U3I2J4_ANAPP</name>
<reference evidence="4" key="3">
    <citation type="submission" date="2025-09" db="UniProtKB">
        <authorList>
            <consortium name="Ensembl"/>
        </authorList>
    </citation>
    <scope>IDENTIFICATION</scope>
</reference>
<dbReference type="OMA" id="ARRTLWY"/>
<dbReference type="GO" id="GO:0035556">
    <property type="term" value="P:intracellular signal transduction"/>
    <property type="evidence" value="ECO:0007669"/>
    <property type="project" value="InterPro"/>
</dbReference>
<dbReference type="GO" id="GO:0005874">
    <property type="term" value="C:microtubule"/>
    <property type="evidence" value="ECO:0007669"/>
    <property type="project" value="TreeGrafter"/>
</dbReference>
<gene>
    <name evidence="4" type="primary">DCDC2B</name>
</gene>